<dbReference type="RefSeq" id="WP_318757901.1">
    <property type="nucleotide sequence ID" value="NZ_JAWUZT010000141.1"/>
</dbReference>
<evidence type="ECO:0000313" key="3">
    <source>
        <dbReference type="EMBL" id="MDW8518582.1"/>
    </source>
</evidence>
<dbReference type="Pfam" id="PF13546">
    <property type="entry name" value="DDE_5"/>
    <property type="match status" value="1"/>
</dbReference>
<keyword evidence="1" id="KW-0472">Membrane</keyword>
<evidence type="ECO:0000313" key="4">
    <source>
        <dbReference type="Proteomes" id="UP001284771"/>
    </source>
</evidence>
<feature type="transmembrane region" description="Helical" evidence="1">
    <location>
        <begin position="36"/>
        <end position="54"/>
    </location>
</feature>
<reference evidence="4" key="1">
    <citation type="submission" date="2023-07" db="EMBL/GenBank/DDBJ databases">
        <title>Draft genomic sequences of Priestia flexa CCM isolated from the soil of an abandoned mine contaminated by free cyanide in the high Andean zone of Tacna, Peru.</title>
        <authorList>
            <person name="Caceda Quiroz C.J."/>
            <person name="Maraza Chooque G.J."/>
            <person name="Fora Quispe G.L."/>
            <person name="Carpio Mamani M."/>
        </authorList>
    </citation>
    <scope>NUCLEOTIDE SEQUENCE [LARGE SCALE GENOMIC DNA]</scope>
    <source>
        <strain evidence="4">CCM</strain>
    </source>
</reference>
<name>A0ABU4JC46_9BACI</name>
<protein>
    <submittedName>
        <fullName evidence="3">Transposase</fullName>
    </submittedName>
</protein>
<feature type="domain" description="Transposase IS701-like DDE" evidence="2">
    <location>
        <begin position="74"/>
        <end position="250"/>
    </location>
</feature>
<sequence length="443" mass="51311">MIANHDQSKQLPNEIKSTFKELKVLKHLRKAGITKAFGFTCAYLFQLIFCLIFENKNWFRTLESKKSTDIPAKDAVYRFLNRSTYSWRRFLLLLSAHSIEKVSKLTNHERIKVLIVDDSSYDKNRSKSVELLARCFDHASQKMRFYKGFRMLTLGWSDGTTFMPVDFSLLSSKNSVINGVSQNIDKRSSGYKRRLEALQTAPEQIPTMIQRAMNSGIEATYVLMDTWFTHQPLIKEITDQGLDVIGMVKHLKQRYLMKGKKVSLKELYSLASPVQGKKGILRSIQTTQANGVPVKIVFVRNRNKKSEWLAILSTDCSLSEQEIIRIYGIRWDIEVFFKTTKSLLKLQKEFQGRSYDSLICHTTIVFTRYIVLSWQNRCSTDQRTLGGLFYDLCDEISDLDWAVALGQLLELLQDVLKESNKRIQKLIQCQLQHWIAGLPNYIK</sequence>
<dbReference type="EMBL" id="JAWUZT010000141">
    <property type="protein sequence ID" value="MDW8518582.1"/>
    <property type="molecule type" value="Genomic_DNA"/>
</dbReference>
<dbReference type="SUPFAM" id="SSF53098">
    <property type="entry name" value="Ribonuclease H-like"/>
    <property type="match status" value="1"/>
</dbReference>
<dbReference type="InterPro" id="IPR012337">
    <property type="entry name" value="RNaseH-like_sf"/>
</dbReference>
<dbReference type="InterPro" id="IPR038721">
    <property type="entry name" value="IS701-like_DDE_dom"/>
</dbReference>
<proteinExistence type="predicted"/>
<comment type="caution">
    <text evidence="3">The sequence shown here is derived from an EMBL/GenBank/DDBJ whole genome shotgun (WGS) entry which is preliminary data.</text>
</comment>
<accession>A0ABU4JC46</accession>
<feature type="non-terminal residue" evidence="3">
    <location>
        <position position="443"/>
    </location>
</feature>
<keyword evidence="1" id="KW-1133">Transmembrane helix</keyword>
<organism evidence="3 4">
    <name type="scientific">Priestia flexa</name>
    <dbReference type="NCBI Taxonomy" id="86664"/>
    <lineage>
        <taxon>Bacteria</taxon>
        <taxon>Bacillati</taxon>
        <taxon>Bacillota</taxon>
        <taxon>Bacilli</taxon>
        <taxon>Bacillales</taxon>
        <taxon>Bacillaceae</taxon>
        <taxon>Priestia</taxon>
    </lineage>
</organism>
<dbReference type="Proteomes" id="UP001284771">
    <property type="component" value="Unassembled WGS sequence"/>
</dbReference>
<gene>
    <name evidence="3" type="ORF">RIB56_20990</name>
</gene>
<evidence type="ECO:0000259" key="2">
    <source>
        <dbReference type="Pfam" id="PF13546"/>
    </source>
</evidence>
<keyword evidence="1" id="KW-0812">Transmembrane</keyword>
<keyword evidence="4" id="KW-1185">Reference proteome</keyword>
<dbReference type="Gene3D" id="3.90.350.10">
    <property type="entry name" value="Transposase Inhibitor Protein From Tn5, Chain A, domain 1"/>
    <property type="match status" value="1"/>
</dbReference>
<evidence type="ECO:0000256" key="1">
    <source>
        <dbReference type="SAM" id="Phobius"/>
    </source>
</evidence>